<evidence type="ECO:0000313" key="3">
    <source>
        <dbReference type="Proteomes" id="UP000253529"/>
    </source>
</evidence>
<gene>
    <name evidence="2" type="ORF">DFR50_14347</name>
</gene>
<dbReference type="OrthoDB" id="9800421at2"/>
<proteinExistence type="predicted"/>
<comment type="caution">
    <text evidence="2">The sequence shown here is derived from an EMBL/GenBank/DDBJ whole genome shotgun (WGS) entry which is preliminary data.</text>
</comment>
<sequence length="185" mass="19495">MALWRLGGFADDGFARLADADALPSDGAVIVSLGRWLSERETLTARPAPVGVAVEAGADAQAHLADLAGRPLIALAFAKFADGRAFSYARLLRDRHGFRGELRATGDVLIDEIPLMLRCGFDAFEVENGPTLAALEAGRLPGPAIHYQPASGAVAETSPGPRPWLRASAAEDRPLSRPRGPSADC</sequence>
<dbReference type="EMBL" id="QNRK01000043">
    <property type="protein sequence ID" value="RBP03561.1"/>
    <property type="molecule type" value="Genomic_DNA"/>
</dbReference>
<dbReference type="RefSeq" id="WP_113892718.1">
    <property type="nucleotide sequence ID" value="NZ_QNRK01000043.1"/>
</dbReference>
<dbReference type="AlphaFoldDB" id="A0A366EMH6"/>
<evidence type="ECO:0000313" key="2">
    <source>
        <dbReference type="EMBL" id="RBP03561.1"/>
    </source>
</evidence>
<protein>
    <submittedName>
        <fullName evidence="2">Uncharacterized protein (DUF934 family)</fullName>
    </submittedName>
</protein>
<dbReference type="Pfam" id="PF06073">
    <property type="entry name" value="DUF934"/>
    <property type="match status" value="1"/>
</dbReference>
<dbReference type="Proteomes" id="UP000253529">
    <property type="component" value="Unassembled WGS sequence"/>
</dbReference>
<organism evidence="2 3">
    <name type="scientific">Roseiarcus fermentans</name>
    <dbReference type="NCBI Taxonomy" id="1473586"/>
    <lineage>
        <taxon>Bacteria</taxon>
        <taxon>Pseudomonadati</taxon>
        <taxon>Pseudomonadota</taxon>
        <taxon>Alphaproteobacteria</taxon>
        <taxon>Hyphomicrobiales</taxon>
        <taxon>Roseiarcaceae</taxon>
        <taxon>Roseiarcus</taxon>
    </lineage>
</organism>
<name>A0A366EMH6_9HYPH</name>
<reference evidence="2 3" key="1">
    <citation type="submission" date="2018-06" db="EMBL/GenBank/DDBJ databases">
        <title>Genomic Encyclopedia of Type Strains, Phase IV (KMG-IV): sequencing the most valuable type-strain genomes for metagenomic binning, comparative biology and taxonomic classification.</title>
        <authorList>
            <person name="Goeker M."/>
        </authorList>
    </citation>
    <scope>NUCLEOTIDE SEQUENCE [LARGE SCALE GENOMIC DNA]</scope>
    <source>
        <strain evidence="2 3">DSM 24875</strain>
    </source>
</reference>
<keyword evidence="3" id="KW-1185">Reference proteome</keyword>
<feature type="region of interest" description="Disordered" evidence="1">
    <location>
        <begin position="150"/>
        <end position="185"/>
    </location>
</feature>
<dbReference type="InterPro" id="IPR008318">
    <property type="entry name" value="UCP030820"/>
</dbReference>
<evidence type="ECO:0000256" key="1">
    <source>
        <dbReference type="SAM" id="MobiDB-lite"/>
    </source>
</evidence>
<accession>A0A366EMH6</accession>